<dbReference type="AlphaFoldDB" id="A0A087BLA0"/>
<dbReference type="InterPro" id="IPR004838">
    <property type="entry name" value="NHTrfase_class1_PyrdxlP-BS"/>
</dbReference>
<evidence type="ECO:0000256" key="3">
    <source>
        <dbReference type="ARBA" id="ARBA00022576"/>
    </source>
</evidence>
<keyword evidence="5" id="KW-0663">Pyridoxal phosphate</keyword>
<dbReference type="Gene3D" id="3.90.1150.10">
    <property type="entry name" value="Aspartate Aminotransferase, domain 1"/>
    <property type="match status" value="1"/>
</dbReference>
<dbReference type="PANTHER" id="PTHR46383:SF1">
    <property type="entry name" value="ASPARTATE AMINOTRANSFERASE"/>
    <property type="match status" value="1"/>
</dbReference>
<keyword evidence="9" id="KW-1185">Reference proteome</keyword>
<dbReference type="eggNOG" id="COG0436">
    <property type="taxonomic scope" value="Bacteria"/>
</dbReference>
<evidence type="ECO:0000256" key="5">
    <source>
        <dbReference type="ARBA" id="ARBA00022898"/>
    </source>
</evidence>
<sequence>MVIYKNSNYIFEGIVMRPFAPARHAQSIPRSGIRDVFDRADRVPGAISLCVGEPRHTAPDHAVDAACAAIRVGHTTYTNILGIDAFRRAASDYTARVKGLAYDPSTEIQAVEGATIGLFLALKAVVDPGDEVIIPSPFFSSYEAEVLMCGGVPRMVALDPRRDMHLNAADIENAVTDRTRAIIINSPGNPTGAVTSARELEDVAEVCLRHGIWAISDEVYHRFSFVPGMPTAPSIAAARGMRERTIIVDSLSKTFAMTGWRIGYILAPKTIIEQTSKIAELMHSSVNSMAQYAGTAALNGCDDAIGEMRAEYERSRALITRTVGRTPSLGLVPAEGAFYAFIDIRATGMDSETFSGRLLDERAVAVVPGTAFGREGAGFIRVSYAGDEHELHEAMDRLTRFAEEHASHQVPDAMDEDALGMTA</sequence>
<dbReference type="InterPro" id="IPR015421">
    <property type="entry name" value="PyrdxlP-dep_Trfase_major"/>
</dbReference>
<evidence type="ECO:0000256" key="1">
    <source>
        <dbReference type="ARBA" id="ARBA00001933"/>
    </source>
</evidence>
<dbReference type="EC" id="2.6.1.-" evidence="6"/>
<dbReference type="PROSITE" id="PS00105">
    <property type="entry name" value="AA_TRANSFER_CLASS_1"/>
    <property type="match status" value="1"/>
</dbReference>
<dbReference type="SUPFAM" id="SSF53383">
    <property type="entry name" value="PLP-dependent transferases"/>
    <property type="match status" value="1"/>
</dbReference>
<dbReference type="Gene3D" id="3.40.640.10">
    <property type="entry name" value="Type I PLP-dependent aspartate aminotransferase-like (Major domain)"/>
    <property type="match status" value="1"/>
</dbReference>
<evidence type="ECO:0000256" key="2">
    <source>
        <dbReference type="ARBA" id="ARBA00007441"/>
    </source>
</evidence>
<evidence type="ECO:0000256" key="6">
    <source>
        <dbReference type="RuleBase" id="RU000481"/>
    </source>
</evidence>
<feature type="domain" description="Aminotransferase class I/classII large" evidence="7">
    <location>
        <begin position="47"/>
        <end position="398"/>
    </location>
</feature>
<dbReference type="EMBL" id="JGZD01000012">
    <property type="protein sequence ID" value="KFI71800.1"/>
    <property type="molecule type" value="Genomic_DNA"/>
</dbReference>
<dbReference type="FunFam" id="3.40.640.10:FF:000033">
    <property type="entry name" value="Aspartate aminotransferase"/>
    <property type="match status" value="1"/>
</dbReference>
<dbReference type="Pfam" id="PF00155">
    <property type="entry name" value="Aminotran_1_2"/>
    <property type="match status" value="1"/>
</dbReference>
<reference evidence="8 9" key="1">
    <citation type="submission" date="2014-03" db="EMBL/GenBank/DDBJ databases">
        <title>Genomics of Bifidobacteria.</title>
        <authorList>
            <person name="Ventura M."/>
            <person name="Milani C."/>
            <person name="Lugli G.A."/>
        </authorList>
    </citation>
    <scope>NUCLEOTIDE SEQUENCE [LARGE SCALE GENOMIC DNA]</scope>
    <source>
        <strain evidence="8 9">LMG 11592</strain>
    </source>
</reference>
<comment type="cofactor">
    <cofactor evidence="1 6">
        <name>pyridoxal 5'-phosphate</name>
        <dbReference type="ChEBI" id="CHEBI:597326"/>
    </cofactor>
</comment>
<keyword evidence="3 6" id="KW-0032">Aminotransferase</keyword>
<dbReference type="InterPro" id="IPR015422">
    <property type="entry name" value="PyrdxlP-dep_Trfase_small"/>
</dbReference>
<dbReference type="GO" id="GO:0008483">
    <property type="term" value="F:transaminase activity"/>
    <property type="evidence" value="ECO:0007669"/>
    <property type="project" value="UniProtKB-KW"/>
</dbReference>
<dbReference type="PANTHER" id="PTHR46383">
    <property type="entry name" value="ASPARTATE AMINOTRANSFERASE"/>
    <property type="match status" value="1"/>
</dbReference>
<protein>
    <recommendedName>
        <fullName evidence="6">Aminotransferase</fullName>
        <ecNumber evidence="6">2.6.1.-</ecNumber>
    </recommendedName>
</protein>
<dbReference type="InterPro" id="IPR050596">
    <property type="entry name" value="AspAT/PAT-like"/>
</dbReference>
<keyword evidence="4 6" id="KW-0808">Transferase</keyword>
<dbReference type="GO" id="GO:0030170">
    <property type="term" value="F:pyridoxal phosphate binding"/>
    <property type="evidence" value="ECO:0007669"/>
    <property type="project" value="InterPro"/>
</dbReference>
<proteinExistence type="inferred from homology"/>
<evidence type="ECO:0000313" key="9">
    <source>
        <dbReference type="Proteomes" id="UP000029014"/>
    </source>
</evidence>
<organism evidence="8 9">
    <name type="scientific">Bifidobacterium minimum</name>
    <dbReference type="NCBI Taxonomy" id="1693"/>
    <lineage>
        <taxon>Bacteria</taxon>
        <taxon>Bacillati</taxon>
        <taxon>Actinomycetota</taxon>
        <taxon>Actinomycetes</taxon>
        <taxon>Bifidobacteriales</taxon>
        <taxon>Bifidobacteriaceae</taxon>
        <taxon>Bifidobacterium</taxon>
    </lineage>
</organism>
<comment type="similarity">
    <text evidence="2 6">Belongs to the class-I pyridoxal-phosphate-dependent aminotransferase family.</text>
</comment>
<dbReference type="STRING" id="1693.BMIN_1465"/>
<dbReference type="CDD" id="cd00609">
    <property type="entry name" value="AAT_like"/>
    <property type="match status" value="1"/>
</dbReference>
<dbReference type="InterPro" id="IPR015424">
    <property type="entry name" value="PyrdxlP-dep_Trfase"/>
</dbReference>
<comment type="caution">
    <text evidence="8">The sequence shown here is derived from an EMBL/GenBank/DDBJ whole genome shotgun (WGS) entry which is preliminary data.</text>
</comment>
<evidence type="ECO:0000256" key="4">
    <source>
        <dbReference type="ARBA" id="ARBA00022679"/>
    </source>
</evidence>
<gene>
    <name evidence="8" type="ORF">BMIN_1465</name>
</gene>
<dbReference type="GO" id="GO:0006520">
    <property type="term" value="P:amino acid metabolic process"/>
    <property type="evidence" value="ECO:0007669"/>
    <property type="project" value="InterPro"/>
</dbReference>
<evidence type="ECO:0000259" key="7">
    <source>
        <dbReference type="Pfam" id="PF00155"/>
    </source>
</evidence>
<evidence type="ECO:0000313" key="8">
    <source>
        <dbReference type="EMBL" id="KFI71800.1"/>
    </source>
</evidence>
<accession>A0A087BLA0</accession>
<name>A0A087BLA0_9BIFI</name>
<dbReference type="InterPro" id="IPR004839">
    <property type="entry name" value="Aminotransferase_I/II_large"/>
</dbReference>
<dbReference type="Proteomes" id="UP000029014">
    <property type="component" value="Unassembled WGS sequence"/>
</dbReference>